<dbReference type="AlphaFoldDB" id="A0A5C6B788"/>
<dbReference type="Proteomes" id="UP000320176">
    <property type="component" value="Unassembled WGS sequence"/>
</dbReference>
<name>A0A5C6B788_9BACT</name>
<protein>
    <submittedName>
        <fullName evidence="2">Uncharacterized protein</fullName>
    </submittedName>
</protein>
<accession>A0A5C6B788</accession>
<keyword evidence="1" id="KW-0472">Membrane</keyword>
<gene>
    <name evidence="2" type="ORF">Pla52n_03540</name>
</gene>
<evidence type="ECO:0000256" key="1">
    <source>
        <dbReference type="SAM" id="Phobius"/>
    </source>
</evidence>
<feature type="transmembrane region" description="Helical" evidence="1">
    <location>
        <begin position="21"/>
        <end position="40"/>
    </location>
</feature>
<keyword evidence="1" id="KW-1133">Transmembrane helix</keyword>
<keyword evidence="3" id="KW-1185">Reference proteome</keyword>
<dbReference type="RefSeq" id="WP_231741613.1">
    <property type="nucleotide sequence ID" value="NZ_CP151726.1"/>
</dbReference>
<dbReference type="EMBL" id="SJPN01000001">
    <property type="protein sequence ID" value="TWU07780.1"/>
    <property type="molecule type" value="Genomic_DNA"/>
</dbReference>
<proteinExistence type="predicted"/>
<evidence type="ECO:0000313" key="3">
    <source>
        <dbReference type="Proteomes" id="UP000320176"/>
    </source>
</evidence>
<reference evidence="2 3" key="1">
    <citation type="submission" date="2019-02" db="EMBL/GenBank/DDBJ databases">
        <title>Deep-cultivation of Planctomycetes and their phenomic and genomic characterization uncovers novel biology.</title>
        <authorList>
            <person name="Wiegand S."/>
            <person name="Jogler M."/>
            <person name="Boedeker C."/>
            <person name="Pinto D."/>
            <person name="Vollmers J."/>
            <person name="Rivas-Marin E."/>
            <person name="Kohn T."/>
            <person name="Peeters S.H."/>
            <person name="Heuer A."/>
            <person name="Rast P."/>
            <person name="Oberbeckmann S."/>
            <person name="Bunk B."/>
            <person name="Jeske O."/>
            <person name="Meyerdierks A."/>
            <person name="Storesund J.E."/>
            <person name="Kallscheuer N."/>
            <person name="Luecker S."/>
            <person name="Lage O.M."/>
            <person name="Pohl T."/>
            <person name="Merkel B.J."/>
            <person name="Hornburger P."/>
            <person name="Mueller R.-W."/>
            <person name="Bruemmer F."/>
            <person name="Labrenz M."/>
            <person name="Spormann A.M."/>
            <person name="Op Den Camp H."/>
            <person name="Overmann J."/>
            <person name="Amann R."/>
            <person name="Jetten M.S.M."/>
            <person name="Mascher T."/>
            <person name="Medema M.H."/>
            <person name="Devos D.P."/>
            <person name="Kaster A.-K."/>
            <person name="Ovreas L."/>
            <person name="Rohde M."/>
            <person name="Galperin M.Y."/>
            <person name="Jogler C."/>
        </authorList>
    </citation>
    <scope>NUCLEOTIDE SEQUENCE [LARGE SCALE GENOMIC DNA]</scope>
    <source>
        <strain evidence="2 3">Pla52n</strain>
    </source>
</reference>
<keyword evidence="1" id="KW-0812">Transmembrane</keyword>
<organism evidence="2 3">
    <name type="scientific">Stieleria varia</name>
    <dbReference type="NCBI Taxonomy" id="2528005"/>
    <lineage>
        <taxon>Bacteria</taxon>
        <taxon>Pseudomonadati</taxon>
        <taxon>Planctomycetota</taxon>
        <taxon>Planctomycetia</taxon>
        <taxon>Pirellulales</taxon>
        <taxon>Pirellulaceae</taxon>
        <taxon>Stieleria</taxon>
    </lineage>
</organism>
<evidence type="ECO:0000313" key="2">
    <source>
        <dbReference type="EMBL" id="TWU07780.1"/>
    </source>
</evidence>
<sequence>MPPRTCKVESDAKHTFLASRSCVICVVLSVPILLLFSLAGCSRTSESIYTVQETAVNLGNIMYTDGEDGMYDVWYDGIELTNGHSAIRIALDGSEPNCDELSSISVGDRVEIKSDLSLLHPNLLDAYWASDVDIVMIK</sequence>
<comment type="caution">
    <text evidence="2">The sequence shown here is derived from an EMBL/GenBank/DDBJ whole genome shotgun (WGS) entry which is preliminary data.</text>
</comment>